<feature type="transmembrane region" description="Helical" evidence="6">
    <location>
        <begin position="1048"/>
        <end position="1067"/>
    </location>
</feature>
<evidence type="ECO:0000256" key="5">
    <source>
        <dbReference type="ARBA" id="ARBA00023136"/>
    </source>
</evidence>
<feature type="transmembrane region" description="Helical" evidence="6">
    <location>
        <begin position="429"/>
        <end position="450"/>
    </location>
</feature>
<keyword evidence="5 6" id="KW-0472">Membrane</keyword>
<feature type="transmembrane region" description="Helical" evidence="6">
    <location>
        <begin position="842"/>
        <end position="862"/>
    </location>
</feature>
<keyword evidence="2" id="KW-1003">Cell membrane</keyword>
<name>A0A075GET6_9EURY</name>
<dbReference type="InterPro" id="IPR043428">
    <property type="entry name" value="LivM-like"/>
</dbReference>
<feature type="transmembrane region" description="Helical" evidence="6">
    <location>
        <begin position="232"/>
        <end position="252"/>
    </location>
</feature>
<feature type="transmembrane region" description="Helical" evidence="6">
    <location>
        <begin position="193"/>
        <end position="220"/>
    </location>
</feature>
<dbReference type="PANTHER" id="PTHR30482:SF10">
    <property type="entry name" value="HIGH-AFFINITY BRANCHED-CHAIN AMINO ACID TRANSPORT PROTEIN BRAE"/>
    <property type="match status" value="1"/>
</dbReference>
<feature type="transmembrane region" description="Helical" evidence="6">
    <location>
        <begin position="874"/>
        <end position="894"/>
    </location>
</feature>
<feature type="transmembrane region" description="Helical" evidence="6">
    <location>
        <begin position="1165"/>
        <end position="1183"/>
    </location>
</feature>
<evidence type="ECO:0000256" key="3">
    <source>
        <dbReference type="ARBA" id="ARBA00022692"/>
    </source>
</evidence>
<proteinExistence type="predicted"/>
<feature type="transmembrane region" description="Helical" evidence="6">
    <location>
        <begin position="1138"/>
        <end position="1158"/>
    </location>
</feature>
<evidence type="ECO:0000256" key="4">
    <source>
        <dbReference type="ARBA" id="ARBA00022989"/>
    </source>
</evidence>
<keyword evidence="4 6" id="KW-1133">Transmembrane helix</keyword>
<organism evidence="7">
    <name type="scientific">uncultured marine group II/III euryarchaeote KM3_133_F10</name>
    <dbReference type="NCBI Taxonomy" id="1457864"/>
    <lineage>
        <taxon>Archaea</taxon>
        <taxon>Methanobacteriati</taxon>
        <taxon>Methanobacteriota</taxon>
        <taxon>environmental samples</taxon>
    </lineage>
</organism>
<dbReference type="PANTHER" id="PTHR30482">
    <property type="entry name" value="HIGH-AFFINITY BRANCHED-CHAIN AMINO ACID TRANSPORT SYSTEM PERMEASE"/>
    <property type="match status" value="1"/>
</dbReference>
<feature type="transmembrane region" description="Helical" evidence="6">
    <location>
        <begin position="378"/>
        <end position="398"/>
    </location>
</feature>
<dbReference type="Pfam" id="PF02653">
    <property type="entry name" value="BPD_transp_2"/>
    <property type="match status" value="3"/>
</dbReference>
<accession>A0A075GET6</accession>
<reference evidence="7" key="1">
    <citation type="journal article" date="2014" name="Genome Biol. Evol.">
        <title>Pangenome evidence for extensive interdomain horizontal transfer affecting lineage core and shell genes in uncultured planktonic thaumarchaeota and euryarchaeota.</title>
        <authorList>
            <person name="Deschamps P."/>
            <person name="Zivanovic Y."/>
            <person name="Moreira D."/>
            <person name="Rodriguez-Valera F."/>
            <person name="Lopez-Garcia P."/>
        </authorList>
    </citation>
    <scope>NUCLEOTIDE SEQUENCE</scope>
</reference>
<dbReference type="CDD" id="cd06582">
    <property type="entry name" value="TM_PBP1_LivH_like"/>
    <property type="match status" value="1"/>
</dbReference>
<evidence type="ECO:0000256" key="6">
    <source>
        <dbReference type="SAM" id="Phobius"/>
    </source>
</evidence>
<dbReference type="AlphaFoldDB" id="A0A075GET6"/>
<protein>
    <submittedName>
        <fullName evidence="7">Permease protein of ABC transporter (LivM)</fullName>
    </submittedName>
</protein>
<feature type="transmembrane region" description="Helical" evidence="6">
    <location>
        <begin position="162"/>
        <end position="181"/>
    </location>
</feature>
<dbReference type="InterPro" id="IPR001851">
    <property type="entry name" value="ABC_transp_permease"/>
</dbReference>
<feature type="transmembrane region" description="Helical" evidence="6">
    <location>
        <begin position="128"/>
        <end position="150"/>
    </location>
</feature>
<feature type="transmembrane region" description="Helical" evidence="6">
    <location>
        <begin position="557"/>
        <end position="574"/>
    </location>
</feature>
<feature type="transmembrane region" description="Helical" evidence="6">
    <location>
        <begin position="514"/>
        <end position="536"/>
    </location>
</feature>
<gene>
    <name evidence="7" type="primary">livM</name>
</gene>
<dbReference type="GO" id="GO:0015658">
    <property type="term" value="F:branched-chain amino acid transmembrane transporter activity"/>
    <property type="evidence" value="ECO:0007669"/>
    <property type="project" value="InterPro"/>
</dbReference>
<comment type="subcellular location">
    <subcellularLocation>
        <location evidence="1">Cell membrane</location>
        <topology evidence="1">Multi-pass membrane protein</topology>
    </subcellularLocation>
</comment>
<dbReference type="GO" id="GO:0005886">
    <property type="term" value="C:plasma membrane"/>
    <property type="evidence" value="ECO:0007669"/>
    <property type="project" value="UniProtKB-SubCell"/>
</dbReference>
<feature type="transmembrane region" description="Helical" evidence="6">
    <location>
        <begin position="779"/>
        <end position="801"/>
    </location>
</feature>
<dbReference type="EMBL" id="KF900592">
    <property type="protein sequence ID" value="AIF00477.1"/>
    <property type="molecule type" value="Genomic_DNA"/>
</dbReference>
<evidence type="ECO:0000313" key="7">
    <source>
        <dbReference type="EMBL" id="AIF00477.1"/>
    </source>
</evidence>
<sequence length="1247" mass="136075">MIRKAIDDFSALPRGTRRSIIAAMILFDAAYLGLLNGQGLLNQIDKIVGGGLPNDLVWLLQLVESISAGFFFIKILIDDVKPSVARNTAILLSPLFLLVIVFLSLDLLLQGHNFDDRSARVTLDLVSILTNTLTWSSTYLAIAIGLTLTYKVQRYGNFAQSEFFMIGMFLAIVMAWSEYYYPIYDAPKDGVIAWYLLLWTLLIAFLCTGIAGVIIDRLVYRGFRLRDATPQVMMIASLGVALILRAIVYLRFTAARNMFEPDADWRMPTLRWEIPTTKFRLNLGNRDLAPAEPFVDFSNSTVIANGVWDEGESFTDLNGDGAYNPAETYTGFNCEQTGIDEVTGEPILSRIVTEGSKPVIEIYDVTTQCVQAATNYPYYKGVVPVVVFITVTLLYLLLTKTRLGRRMRAVADNPDLAASSGINVEKVQLTSAFLSAGISGIGGAVFAITLRYNPETAFGLLLPSFAVIVLGTIGSIPGAIFGSLIVGFVRALSSPVLIGIGLPLGRSNYTALDAVMPYIFLVAILMILPEGIGDAWEKWKIERLRNRKPETDQSRKTAGILAILPTGILGLHHLKRNRPDRTVTFSAIAIGSYVMHRIGRFVGKNSFAEGACADACLDNPLADTNLAHLTGRDDGTLLVEDSPYFSETVTELDSTWFELMQTELQVANLIVDIGEFVWPVIPLLLWVNAINEGSKLLSGSDLNPEKGPSSSSNPFGWLRLPNFSELRNSWSELDRKHKSLIAKIKNRLAKLFNRLSVKISESSLDRSTSLRLYGREGVAGSWITFGVLMFILLLFIWWLPISDDVESMSWSKAFQMSNVLLTLSIFILMAFSLNLHTGVTGMVNFGVIFFVGIGAITVGVLTAPQEMHGYGWDVLPAVIVAVLLSAAFGWALAYPTARLRMDYFAIVTISLGEIVRVLLAGEPLLRSGPIASALGIGNYTLPLKKWWFCGSDIDIGDGTPYLSADDCRDDVLLSSPATSVSDLLNLGDPAPYFLLLAVLGIVCVLVVWRLLESLMASPWGRILKAIREDEDVAQHHGHNVLTHKASSLALGAAIAALAGAFWAWKLTGFEPTFMAPAKSTFLVWAAFVIGGAANNRGMIIGASIIVLMEFVFNVLVAASSPDLPLYSTADRIDSLFEWIVTDQWAVTKAFLILTAIGIAIRSRGVAETGLCGVAVFAFTALMLQDKSIDAVTNIAGEVSIAGANMAYVKLMLVGSLMLFSLKYNPKGLLPEVPSRPARPTDSGGESE</sequence>
<feature type="transmembrane region" description="Helical" evidence="6">
    <location>
        <begin position="1203"/>
        <end position="1221"/>
    </location>
</feature>
<feature type="transmembrane region" description="Helical" evidence="6">
    <location>
        <begin position="992"/>
        <end position="1011"/>
    </location>
</feature>
<feature type="transmembrane region" description="Helical" evidence="6">
    <location>
        <begin position="56"/>
        <end position="77"/>
    </location>
</feature>
<feature type="transmembrane region" description="Helical" evidence="6">
    <location>
        <begin position="89"/>
        <end position="108"/>
    </location>
</feature>
<evidence type="ECO:0000256" key="1">
    <source>
        <dbReference type="ARBA" id="ARBA00004651"/>
    </source>
</evidence>
<evidence type="ECO:0000256" key="2">
    <source>
        <dbReference type="ARBA" id="ARBA00022475"/>
    </source>
</evidence>
<feature type="transmembrane region" description="Helical" evidence="6">
    <location>
        <begin position="813"/>
        <end position="835"/>
    </location>
</feature>
<feature type="transmembrane region" description="Helical" evidence="6">
    <location>
        <begin position="901"/>
        <end position="919"/>
    </location>
</feature>
<feature type="transmembrane region" description="Helical" evidence="6">
    <location>
        <begin position="1073"/>
        <end position="1092"/>
    </location>
</feature>
<feature type="transmembrane region" description="Helical" evidence="6">
    <location>
        <begin position="1099"/>
        <end position="1118"/>
    </location>
</feature>
<keyword evidence="3 6" id="KW-0812">Transmembrane</keyword>
<dbReference type="CDD" id="cd06581">
    <property type="entry name" value="TM_PBP1_LivM_like"/>
    <property type="match status" value="1"/>
</dbReference>
<feature type="transmembrane region" description="Helical" evidence="6">
    <location>
        <begin position="20"/>
        <end position="36"/>
    </location>
</feature>